<gene>
    <name evidence="7" type="ORF">RHIMIDRAFT_292547</name>
</gene>
<evidence type="ECO:0000256" key="5">
    <source>
        <dbReference type="SAM" id="MobiDB-lite"/>
    </source>
</evidence>
<dbReference type="Proteomes" id="UP000242254">
    <property type="component" value="Unassembled WGS sequence"/>
</dbReference>
<dbReference type="GO" id="GO:0006325">
    <property type="term" value="P:chromatin organization"/>
    <property type="evidence" value="ECO:0007669"/>
    <property type="project" value="UniProtKB-KW"/>
</dbReference>
<dbReference type="GO" id="GO:0008270">
    <property type="term" value="F:zinc ion binding"/>
    <property type="evidence" value="ECO:0007669"/>
    <property type="project" value="UniProtKB-KW"/>
</dbReference>
<sequence length="602" mass="69250">MSQSPLIRQREDDLDISNSVDSGLIRCICSSTEDDGFTIQCEQCLVWQHAYCVQITSTSIPDHYLCDQCSSNSTGKKRPKRPKLSKRITISKKKLSKLDSEDDPSFKKKKPVKSRVISRYVYAIFNEARERWKQHWKYDHNSSFLYDLGAFVTMDMDTLLTKGVLMNAPVSSQGLFATRSVPSGQYLMEVTGDILLKSEYKYDPLNDFVILGTPLSHIMFFPSLDLCIDTRQFGNKARYIRRSCQPNAELRNMVLPREDSKSVHLGLFSRRLIEKGQEVTISWSWQRGHVTWKEYMDWHHKSRKEDRNKVIDEEEERKKRSTIQMMLERFEKEFGACACLNKRKCLIEHLKRQCAPKKPTDANRRRSKPSILLLKPKPVIEENINDEYVDITSNSPTLQPSKGPQEEEDELLDIDGDIDIMGNDPSNELPPMDENQNSDNEDLSSLSSLSSLSILGEEKENEQHTSKNVLSPLSARAYSSTPYKGTAALPRKKLWARDYLNKHQTENITDKQDIKDEPNTHENDNHKPLEESECAVKSEDDNSNNDIPNLSFKNEAVQEEEEEEEEDQPEKHFDGNNIPQIDTLEDDNELSDASTVLLEDVC</sequence>
<dbReference type="SMART" id="SM00249">
    <property type="entry name" value="PHD"/>
    <property type="match status" value="1"/>
</dbReference>
<keyword evidence="3" id="KW-0862">Zinc</keyword>
<dbReference type="PROSITE" id="PS01359">
    <property type="entry name" value="ZF_PHD_1"/>
    <property type="match status" value="1"/>
</dbReference>
<feature type="compositionally biased region" description="Basic and acidic residues" evidence="5">
    <location>
        <begin position="456"/>
        <end position="465"/>
    </location>
</feature>
<evidence type="ECO:0000256" key="4">
    <source>
        <dbReference type="ARBA" id="ARBA00022853"/>
    </source>
</evidence>
<dbReference type="PANTHER" id="PTHR46462">
    <property type="entry name" value="UPSET, ISOFORM A"/>
    <property type="match status" value="1"/>
</dbReference>
<dbReference type="SUPFAM" id="SSF57903">
    <property type="entry name" value="FYVE/PHD zinc finger"/>
    <property type="match status" value="1"/>
</dbReference>
<feature type="compositionally biased region" description="Low complexity" evidence="5">
    <location>
        <begin position="443"/>
        <end position="453"/>
    </location>
</feature>
<dbReference type="SUPFAM" id="SSF82199">
    <property type="entry name" value="SET domain"/>
    <property type="match status" value="1"/>
</dbReference>
<keyword evidence="1" id="KW-0479">Metal-binding</keyword>
<feature type="region of interest" description="Disordered" evidence="5">
    <location>
        <begin position="416"/>
        <end position="602"/>
    </location>
</feature>
<dbReference type="EMBL" id="KZ303851">
    <property type="protein sequence ID" value="PHZ11637.1"/>
    <property type="molecule type" value="Genomic_DNA"/>
</dbReference>
<feature type="compositionally biased region" description="Acidic residues" evidence="5">
    <location>
        <begin position="557"/>
        <end position="568"/>
    </location>
</feature>
<evidence type="ECO:0000259" key="6">
    <source>
        <dbReference type="PROSITE" id="PS50280"/>
    </source>
</evidence>
<reference evidence="7 8" key="1">
    <citation type="journal article" date="2016" name="Proc. Natl. Acad. Sci. U.S.A.">
        <title>Lipid metabolic changes in an early divergent fungus govern the establishment of a mutualistic symbiosis with endobacteria.</title>
        <authorList>
            <person name="Lastovetsky O.A."/>
            <person name="Gaspar M.L."/>
            <person name="Mondo S.J."/>
            <person name="LaButti K.M."/>
            <person name="Sandor L."/>
            <person name="Grigoriev I.V."/>
            <person name="Henry S.A."/>
            <person name="Pawlowska T.E."/>
        </authorList>
    </citation>
    <scope>NUCLEOTIDE SEQUENCE [LARGE SCALE GENOMIC DNA]</scope>
    <source>
        <strain evidence="7 8">ATCC 52813</strain>
    </source>
</reference>
<keyword evidence="2" id="KW-0863">Zinc-finger</keyword>
<proteinExistence type="predicted"/>
<keyword evidence="4" id="KW-0156">Chromatin regulator</keyword>
<dbReference type="InterPro" id="IPR001214">
    <property type="entry name" value="SET_dom"/>
</dbReference>
<dbReference type="AlphaFoldDB" id="A0A2G4SS78"/>
<evidence type="ECO:0000256" key="2">
    <source>
        <dbReference type="ARBA" id="ARBA00022771"/>
    </source>
</evidence>
<dbReference type="GO" id="GO:0006355">
    <property type="term" value="P:regulation of DNA-templated transcription"/>
    <property type="evidence" value="ECO:0007669"/>
    <property type="project" value="TreeGrafter"/>
</dbReference>
<dbReference type="InterPro" id="IPR001965">
    <property type="entry name" value="Znf_PHD"/>
</dbReference>
<dbReference type="Gene3D" id="2.170.270.10">
    <property type="entry name" value="SET domain"/>
    <property type="match status" value="1"/>
</dbReference>
<dbReference type="InterPro" id="IPR013083">
    <property type="entry name" value="Znf_RING/FYVE/PHD"/>
</dbReference>
<dbReference type="InterPro" id="IPR019786">
    <property type="entry name" value="Zinc_finger_PHD-type_CS"/>
</dbReference>
<evidence type="ECO:0000256" key="3">
    <source>
        <dbReference type="ARBA" id="ARBA00022833"/>
    </source>
</evidence>
<dbReference type="GO" id="GO:0070210">
    <property type="term" value="C:Rpd3L-Expanded complex"/>
    <property type="evidence" value="ECO:0007669"/>
    <property type="project" value="TreeGrafter"/>
</dbReference>
<dbReference type="PROSITE" id="PS50280">
    <property type="entry name" value="SET"/>
    <property type="match status" value="1"/>
</dbReference>
<organism evidence="7 8">
    <name type="scientific">Rhizopus microsporus ATCC 52813</name>
    <dbReference type="NCBI Taxonomy" id="1340429"/>
    <lineage>
        <taxon>Eukaryota</taxon>
        <taxon>Fungi</taxon>
        <taxon>Fungi incertae sedis</taxon>
        <taxon>Mucoromycota</taxon>
        <taxon>Mucoromycotina</taxon>
        <taxon>Mucoromycetes</taxon>
        <taxon>Mucorales</taxon>
        <taxon>Mucorineae</taxon>
        <taxon>Rhizopodaceae</taxon>
        <taxon>Rhizopus</taxon>
    </lineage>
</organism>
<dbReference type="STRING" id="1340429.A0A2G4SS78"/>
<evidence type="ECO:0000313" key="7">
    <source>
        <dbReference type="EMBL" id="PHZ11637.1"/>
    </source>
</evidence>
<feature type="compositionally biased region" description="Basic and acidic residues" evidence="5">
    <location>
        <begin position="495"/>
        <end position="540"/>
    </location>
</feature>
<dbReference type="CDD" id="cd15550">
    <property type="entry name" value="PHD_MLL5"/>
    <property type="match status" value="1"/>
</dbReference>
<evidence type="ECO:0000313" key="8">
    <source>
        <dbReference type="Proteomes" id="UP000242254"/>
    </source>
</evidence>
<keyword evidence="8" id="KW-1185">Reference proteome</keyword>
<dbReference type="PANTHER" id="PTHR46462:SF3">
    <property type="entry name" value="UPSET, ISOFORM A"/>
    <property type="match status" value="1"/>
</dbReference>
<dbReference type="InterPro" id="IPR046341">
    <property type="entry name" value="SET_dom_sf"/>
</dbReference>
<protein>
    <recommendedName>
        <fullName evidence="6">SET domain-containing protein</fullName>
    </recommendedName>
</protein>
<dbReference type="GO" id="GO:0034967">
    <property type="term" value="C:Set3 complex"/>
    <property type="evidence" value="ECO:0007669"/>
    <property type="project" value="TreeGrafter"/>
</dbReference>
<dbReference type="GeneID" id="35444894"/>
<dbReference type="Pfam" id="PF00856">
    <property type="entry name" value="SET"/>
    <property type="match status" value="1"/>
</dbReference>
<name>A0A2G4SS78_RHIZD</name>
<dbReference type="RefSeq" id="XP_023465345.1">
    <property type="nucleotide sequence ID" value="XM_023613905.1"/>
</dbReference>
<dbReference type="SMART" id="SM00317">
    <property type="entry name" value="SET"/>
    <property type="match status" value="1"/>
</dbReference>
<evidence type="ECO:0000256" key="1">
    <source>
        <dbReference type="ARBA" id="ARBA00022723"/>
    </source>
</evidence>
<dbReference type="Pfam" id="PF20826">
    <property type="entry name" value="PHD_5"/>
    <property type="match status" value="1"/>
</dbReference>
<feature type="compositionally biased region" description="Polar residues" evidence="5">
    <location>
        <begin position="466"/>
        <end position="483"/>
    </location>
</feature>
<accession>A0A2G4SS78</accession>
<feature type="domain" description="SET" evidence="6">
    <location>
        <begin position="161"/>
        <end position="284"/>
    </location>
</feature>
<dbReference type="InterPro" id="IPR011011">
    <property type="entry name" value="Znf_FYVE_PHD"/>
</dbReference>
<dbReference type="Gene3D" id="3.30.40.10">
    <property type="entry name" value="Zinc/RING finger domain, C3HC4 (zinc finger)"/>
    <property type="match status" value="1"/>
</dbReference>